<protein>
    <submittedName>
        <fullName evidence="1">Uncharacterized protein</fullName>
    </submittedName>
</protein>
<dbReference type="RefSeq" id="WP_259478857.1">
    <property type="nucleotide sequence ID" value="NZ_BAAAQY010000003.1"/>
</dbReference>
<gene>
    <name evidence="1" type="ORF">GCM10009851_13590</name>
</gene>
<proteinExistence type="predicted"/>
<name>A0ABN3DFV9_9MICO</name>
<evidence type="ECO:0000313" key="1">
    <source>
        <dbReference type="EMBL" id="GAA2230128.1"/>
    </source>
</evidence>
<accession>A0ABN3DFV9</accession>
<dbReference type="EMBL" id="BAAAQY010000003">
    <property type="protein sequence ID" value="GAA2230128.1"/>
    <property type="molecule type" value="Genomic_DNA"/>
</dbReference>
<reference evidence="1 2" key="1">
    <citation type="journal article" date="2019" name="Int. J. Syst. Evol. Microbiol.">
        <title>The Global Catalogue of Microorganisms (GCM) 10K type strain sequencing project: providing services to taxonomists for standard genome sequencing and annotation.</title>
        <authorList>
            <consortium name="The Broad Institute Genomics Platform"/>
            <consortium name="The Broad Institute Genome Sequencing Center for Infectious Disease"/>
            <person name="Wu L."/>
            <person name="Ma J."/>
        </authorList>
    </citation>
    <scope>NUCLEOTIDE SEQUENCE [LARGE SCALE GENOMIC DNA]</scope>
    <source>
        <strain evidence="1 2">JCM 16117</strain>
    </source>
</reference>
<dbReference type="Proteomes" id="UP001500929">
    <property type="component" value="Unassembled WGS sequence"/>
</dbReference>
<organism evidence="1 2">
    <name type="scientific">Herbiconiux moechotypicola</name>
    <dbReference type="NCBI Taxonomy" id="637393"/>
    <lineage>
        <taxon>Bacteria</taxon>
        <taxon>Bacillati</taxon>
        <taxon>Actinomycetota</taxon>
        <taxon>Actinomycetes</taxon>
        <taxon>Micrococcales</taxon>
        <taxon>Microbacteriaceae</taxon>
        <taxon>Herbiconiux</taxon>
    </lineage>
</organism>
<evidence type="ECO:0000313" key="2">
    <source>
        <dbReference type="Proteomes" id="UP001500929"/>
    </source>
</evidence>
<keyword evidence="2" id="KW-1185">Reference proteome</keyword>
<comment type="caution">
    <text evidence="1">The sequence shown here is derived from an EMBL/GenBank/DDBJ whole genome shotgun (WGS) entry which is preliminary data.</text>
</comment>
<sequence length="56" mass="6113">MVTKKRYSGRDSVKWSVKTYAGEILARLRNGAPQKFDGFATANAVARQLGGVAVRD</sequence>